<dbReference type="OrthoDB" id="166803at2759"/>
<protein>
    <submittedName>
        <fullName evidence="8">SNARE associated Golgi protein</fullName>
    </submittedName>
</protein>
<accession>A0A0S4TJP9</accession>
<evidence type="ECO:0000256" key="4">
    <source>
        <dbReference type="ARBA" id="ARBA00022989"/>
    </source>
</evidence>
<comment type="subcellular location">
    <subcellularLocation>
        <location evidence="1">Cell membrane</location>
        <topology evidence="1">Multi-pass membrane protein</topology>
    </subcellularLocation>
</comment>
<keyword evidence="3 6" id="KW-0812">Transmembrane</keyword>
<dbReference type="VEuPathDB" id="CryptoDB:GY17_00000496"/>
<dbReference type="PANTHER" id="PTHR12677">
    <property type="entry name" value="GOLGI APPARATUS MEMBRANE PROTEIN TVP38-RELATED"/>
    <property type="match status" value="1"/>
</dbReference>
<gene>
    <name evidence="7" type="ORF">CHUDEA6_4730</name>
    <name evidence="8" type="ORF">GY17_00000496</name>
</gene>
<evidence type="ECO:0000256" key="6">
    <source>
        <dbReference type="SAM" id="Phobius"/>
    </source>
</evidence>
<dbReference type="Proteomes" id="UP000199752">
    <property type="component" value="Chromosome 6"/>
</dbReference>
<keyword evidence="2" id="KW-1003">Cell membrane</keyword>
<feature type="transmembrane region" description="Helical" evidence="6">
    <location>
        <begin position="155"/>
        <end position="176"/>
    </location>
</feature>
<dbReference type="VEuPathDB" id="CryptoDB:ChTU502y2012_382g0135"/>
<dbReference type="VEuPathDB" id="CryptoDB:CHUDEA6_4730"/>
<feature type="transmembrane region" description="Helical" evidence="6">
    <location>
        <begin position="103"/>
        <end position="124"/>
    </location>
</feature>
<dbReference type="EMBL" id="JTAI01000007">
    <property type="protein sequence ID" value="PPS97816.1"/>
    <property type="molecule type" value="Genomic_DNA"/>
</dbReference>
<feature type="transmembrane region" description="Helical" evidence="6">
    <location>
        <begin position="61"/>
        <end position="82"/>
    </location>
</feature>
<evidence type="ECO:0000313" key="8">
    <source>
        <dbReference type="EMBL" id="PPS97816.1"/>
    </source>
</evidence>
<keyword evidence="4 6" id="KW-1133">Transmembrane helix</keyword>
<reference evidence="7" key="2">
    <citation type="submission" date="2015-08" db="EMBL/GenBank/DDBJ databases">
        <authorList>
            <person name="Babu N.S."/>
            <person name="Beckwith C.J."/>
            <person name="Beseler K.G."/>
            <person name="Brison A."/>
            <person name="Carone J.V."/>
            <person name="Caskin T.P."/>
            <person name="Diamond M."/>
            <person name="Durham M.E."/>
            <person name="Foxe J.M."/>
            <person name="Go M."/>
            <person name="Henderson B.A."/>
            <person name="Jones I.B."/>
            <person name="McGettigan J.A."/>
            <person name="Micheletti S.J."/>
            <person name="Nasrallah M.E."/>
            <person name="Ortiz D."/>
            <person name="Piller C.R."/>
            <person name="Privatt S.R."/>
            <person name="Schneider S.L."/>
            <person name="Sharp S."/>
            <person name="Smith T.C."/>
            <person name="Stanton J.D."/>
            <person name="Ullery H.E."/>
            <person name="Wilson R.J."/>
            <person name="Serrano M.G."/>
            <person name="Buck G."/>
            <person name="Lee V."/>
            <person name="Wang Y."/>
            <person name="Carvalho R."/>
            <person name="Voegtly L."/>
            <person name="Shi R."/>
            <person name="Duckworth R."/>
            <person name="Johnson A."/>
            <person name="Loviza R."/>
            <person name="Walstead R."/>
            <person name="Shah Z."/>
            <person name="Kiflezghi M."/>
            <person name="Wade K."/>
            <person name="Ball S.L."/>
            <person name="Bradley K.W."/>
            <person name="Asai D.J."/>
            <person name="Bowman C.A."/>
            <person name="Russell D.A."/>
            <person name="Pope W.H."/>
            <person name="Jacobs-Sera D."/>
            <person name="Hendrix R.W."/>
            <person name="Hatfull G.F."/>
        </authorList>
    </citation>
    <scope>NUCLEOTIDE SEQUENCE [LARGE SCALE GENOMIC DNA]</scope>
</reference>
<dbReference type="GO" id="GO:0005886">
    <property type="term" value="C:plasma membrane"/>
    <property type="evidence" value="ECO:0007669"/>
    <property type="project" value="UniProtKB-SubCell"/>
</dbReference>
<reference evidence="8 9" key="3">
    <citation type="submission" date="2017-10" db="EMBL/GenBank/DDBJ databases">
        <title>Consistent, comparative and evidence-based genome annotation and re-annotation for the closely-related species, Cryptosporidium parvum, C. hominis and C. tyzzeri.</title>
        <authorList>
            <person name="Baptista R.P."/>
            <person name="Li Y."/>
            <person name="Sateriale A."/>
            <person name="Striepen B."/>
            <person name="Kissinger J.C."/>
        </authorList>
    </citation>
    <scope>NUCLEOTIDE SEQUENCE [LARGE SCALE GENOMIC DNA]</scope>
    <source>
        <strain evidence="8">30976</strain>
    </source>
</reference>
<sequence length="278" mass="31959">MSKNLERFSVLRKIDVKIYSYMALKLAFTTILTVLIVLILYHFRDTTHWIEKFSVEVKENVIITTTISTIIISLLMTISVPIEPILVSMAFFTSSINGPTIDVLLCLFICFNATQISTFLTVIVTRFCFPKYLGEMVRQYKFFSAFNEIAKERGFLLLALIRLSLFLPFVPSNCLLGLTDISFFNLFLGNFAVIPAQISLILFGASIYDNNHLKNELNTNYIHPKYALLFFSFSIISMSLLFYIIFQKFREINQKTESLLEHENTSLSSVPFHSIDNL</sequence>
<evidence type="ECO:0000313" key="9">
    <source>
        <dbReference type="Proteomes" id="UP001429100"/>
    </source>
</evidence>
<keyword evidence="5 6" id="KW-0472">Membrane</keyword>
<feature type="transmembrane region" description="Helical" evidence="6">
    <location>
        <begin position="226"/>
        <end position="246"/>
    </location>
</feature>
<evidence type="ECO:0000256" key="2">
    <source>
        <dbReference type="ARBA" id="ARBA00022475"/>
    </source>
</evidence>
<dbReference type="InterPro" id="IPR015414">
    <property type="entry name" value="TMEM64"/>
</dbReference>
<keyword evidence="9" id="KW-1185">Reference proteome</keyword>
<evidence type="ECO:0000256" key="1">
    <source>
        <dbReference type="ARBA" id="ARBA00004651"/>
    </source>
</evidence>
<dbReference type="VEuPathDB" id="CryptoDB:Chro.60544"/>
<dbReference type="PANTHER" id="PTHR12677:SF59">
    <property type="entry name" value="GOLGI APPARATUS MEMBRANE PROTEIN TVP38-RELATED"/>
    <property type="match status" value="1"/>
</dbReference>
<proteinExistence type="predicted"/>
<dbReference type="Proteomes" id="UP001429100">
    <property type="component" value="Unassembled WGS sequence"/>
</dbReference>
<dbReference type="AlphaFoldDB" id="A0A0S4TJP9"/>
<organism evidence="7">
    <name type="scientific">Cryptosporidium hominis</name>
    <dbReference type="NCBI Taxonomy" id="237895"/>
    <lineage>
        <taxon>Eukaryota</taxon>
        <taxon>Sar</taxon>
        <taxon>Alveolata</taxon>
        <taxon>Apicomplexa</taxon>
        <taxon>Conoidasida</taxon>
        <taxon>Coccidia</taxon>
        <taxon>Eucoccidiorida</taxon>
        <taxon>Eimeriorina</taxon>
        <taxon>Cryptosporidiidae</taxon>
        <taxon>Cryptosporidium</taxon>
    </lineage>
</organism>
<dbReference type="EMBL" id="LN877952">
    <property type="protein sequence ID" value="CUV06899.1"/>
    <property type="molecule type" value="Genomic_DNA"/>
</dbReference>
<name>A0A0S4TJP9_CRYHO</name>
<evidence type="ECO:0000256" key="3">
    <source>
        <dbReference type="ARBA" id="ARBA00022692"/>
    </source>
</evidence>
<feature type="transmembrane region" description="Helical" evidence="6">
    <location>
        <begin position="183"/>
        <end position="206"/>
    </location>
</feature>
<evidence type="ECO:0000256" key="5">
    <source>
        <dbReference type="ARBA" id="ARBA00023136"/>
    </source>
</evidence>
<evidence type="ECO:0000313" key="7">
    <source>
        <dbReference type="EMBL" id="CUV06899.1"/>
    </source>
</evidence>
<reference evidence="8 9" key="1">
    <citation type="submission" date="2014-11" db="EMBL/GenBank/DDBJ databases">
        <title>Comparative genomic analysis of Cryptosporidium hominis reveals occurrence of genetic recombination in virulent subtypes.</title>
        <authorList>
            <person name="Guo Y."/>
            <person name="Tang K."/>
            <person name="Frace M."/>
            <person name="Li N."/>
            <person name="Roellig D.M."/>
            <person name="Sammons S."/>
            <person name="Knipe K."/>
            <person name="Rowe L."/>
            <person name="Feng Y."/>
            <person name="Xiao L."/>
        </authorList>
    </citation>
    <scope>NUCLEOTIDE SEQUENCE [LARGE SCALE GENOMIC DNA]</scope>
    <source>
        <strain evidence="8">30976</strain>
    </source>
</reference>
<feature type="transmembrane region" description="Helical" evidence="6">
    <location>
        <begin position="21"/>
        <end position="41"/>
    </location>
</feature>